<name>A0A8S0S3Z8_OLEEU</name>
<evidence type="ECO:0000313" key="3">
    <source>
        <dbReference type="Proteomes" id="UP000594638"/>
    </source>
</evidence>
<protein>
    <submittedName>
        <fullName evidence="2">Uncharacterized protein</fullName>
    </submittedName>
</protein>
<proteinExistence type="predicted"/>
<dbReference type="Proteomes" id="UP000594638">
    <property type="component" value="Unassembled WGS sequence"/>
</dbReference>
<comment type="caution">
    <text evidence="2">The sequence shown here is derived from an EMBL/GenBank/DDBJ whole genome shotgun (WGS) entry which is preliminary data.</text>
</comment>
<reference evidence="2 3" key="1">
    <citation type="submission" date="2019-12" db="EMBL/GenBank/DDBJ databases">
        <authorList>
            <person name="Alioto T."/>
            <person name="Alioto T."/>
            <person name="Gomez Garrido J."/>
        </authorList>
    </citation>
    <scope>NUCLEOTIDE SEQUENCE [LARGE SCALE GENOMIC DNA]</scope>
</reference>
<dbReference type="AlphaFoldDB" id="A0A8S0S3Z8"/>
<evidence type="ECO:0000313" key="2">
    <source>
        <dbReference type="EMBL" id="CAA2987284.1"/>
    </source>
</evidence>
<feature type="region of interest" description="Disordered" evidence="1">
    <location>
        <begin position="129"/>
        <end position="172"/>
    </location>
</feature>
<dbReference type="Gramene" id="OE9A028995T1">
    <property type="protein sequence ID" value="OE9A028995C1"/>
    <property type="gene ID" value="OE9A028995"/>
</dbReference>
<gene>
    <name evidence="2" type="ORF">OLEA9_A028995</name>
</gene>
<feature type="compositionally biased region" description="Acidic residues" evidence="1">
    <location>
        <begin position="133"/>
        <end position="147"/>
    </location>
</feature>
<accession>A0A8S0S3Z8</accession>
<evidence type="ECO:0000256" key="1">
    <source>
        <dbReference type="SAM" id="MobiDB-lite"/>
    </source>
</evidence>
<keyword evidence="3" id="KW-1185">Reference proteome</keyword>
<sequence length="172" mass="18935">MYKSSRVLRYPCGPTWSDYHRTCDEGRERGRRLGFFTRSIVVVSYNFVDVYGRPAKPCPYESDIAIDTGNMQDSTDSAPSQDDLNLSVPAASEEVKGTASFTRVFFQLYSSTCTLTYVLYWSDAGATEPLNDAGDDDEEADDCDATDGDGVITEVPAPEPVLEARARVPTTT</sequence>
<dbReference type="EMBL" id="CACTIH010003912">
    <property type="protein sequence ID" value="CAA2987284.1"/>
    <property type="molecule type" value="Genomic_DNA"/>
</dbReference>
<organism evidence="2 3">
    <name type="scientific">Olea europaea subsp. europaea</name>
    <dbReference type="NCBI Taxonomy" id="158383"/>
    <lineage>
        <taxon>Eukaryota</taxon>
        <taxon>Viridiplantae</taxon>
        <taxon>Streptophyta</taxon>
        <taxon>Embryophyta</taxon>
        <taxon>Tracheophyta</taxon>
        <taxon>Spermatophyta</taxon>
        <taxon>Magnoliopsida</taxon>
        <taxon>eudicotyledons</taxon>
        <taxon>Gunneridae</taxon>
        <taxon>Pentapetalae</taxon>
        <taxon>asterids</taxon>
        <taxon>lamiids</taxon>
        <taxon>Lamiales</taxon>
        <taxon>Oleaceae</taxon>
        <taxon>Oleeae</taxon>
        <taxon>Olea</taxon>
    </lineage>
</organism>